<dbReference type="InterPro" id="IPR057008">
    <property type="entry name" value="SpoVR-like_C"/>
</dbReference>
<evidence type="ECO:0000259" key="1">
    <source>
        <dbReference type="Pfam" id="PF04293"/>
    </source>
</evidence>
<protein>
    <submittedName>
        <fullName evidence="3">SpoVR family protein</fullName>
    </submittedName>
</protein>
<feature type="domain" description="SpoVR protein-like N-terminal" evidence="1">
    <location>
        <begin position="3"/>
        <end position="383"/>
    </location>
</feature>
<dbReference type="InterPro" id="IPR007390">
    <property type="entry name" value="Spore_V_R"/>
</dbReference>
<dbReference type="PANTHER" id="PTHR30029:SF2">
    <property type="entry name" value="STAGE V SPORULATION PROTEIN R"/>
    <property type="match status" value="1"/>
</dbReference>
<dbReference type="RefSeq" id="WP_013624316.1">
    <property type="nucleotide sequence ID" value="NC_015172.1"/>
</dbReference>
<organism evidence="3 4">
    <name type="scientific">Syntrophobotulus glycolicus (strain DSM 8271 / FlGlyR)</name>
    <dbReference type="NCBI Taxonomy" id="645991"/>
    <lineage>
        <taxon>Bacteria</taxon>
        <taxon>Bacillati</taxon>
        <taxon>Bacillota</taxon>
        <taxon>Clostridia</taxon>
        <taxon>Eubacteriales</taxon>
        <taxon>Desulfitobacteriaceae</taxon>
        <taxon>Syntrophobotulus</taxon>
    </lineage>
</organism>
<evidence type="ECO:0000313" key="3">
    <source>
        <dbReference type="EMBL" id="ADY55446.1"/>
    </source>
</evidence>
<dbReference type="AlphaFoldDB" id="F0SU63"/>
<accession>F0SU63</accession>
<dbReference type="EMBL" id="CP002547">
    <property type="protein sequence ID" value="ADY55446.1"/>
    <property type="molecule type" value="Genomic_DNA"/>
</dbReference>
<gene>
    <name evidence="3" type="ordered locus">Sgly_1121</name>
</gene>
<dbReference type="HOGENOM" id="CLU_010179_1_0_9"/>
<dbReference type="Pfam" id="PF24755">
    <property type="entry name" value="SpoVR_C"/>
    <property type="match status" value="1"/>
</dbReference>
<dbReference type="eggNOG" id="COG2719">
    <property type="taxonomic scope" value="Bacteria"/>
</dbReference>
<proteinExistence type="predicted"/>
<keyword evidence="4" id="KW-1185">Reference proteome</keyword>
<reference evidence="3 4" key="1">
    <citation type="journal article" date="2011" name="Stand. Genomic Sci.">
        <title>Complete genome sequence of Syntrophobotulus glycolicus type strain (FlGlyR).</title>
        <authorList>
            <person name="Han C."/>
            <person name="Mwirichia R."/>
            <person name="Chertkov O."/>
            <person name="Held B."/>
            <person name="Lapidus A."/>
            <person name="Nolan M."/>
            <person name="Lucas S."/>
            <person name="Hammon N."/>
            <person name="Deshpande S."/>
            <person name="Cheng J.F."/>
            <person name="Tapia R."/>
            <person name="Goodwin L."/>
            <person name="Pitluck S."/>
            <person name="Huntemann M."/>
            <person name="Liolios K."/>
            <person name="Ivanova N."/>
            <person name="Pagani I."/>
            <person name="Mavromatis K."/>
            <person name="Ovchinikova G."/>
            <person name="Pati A."/>
            <person name="Chen A."/>
            <person name="Palaniappan K."/>
            <person name="Land M."/>
            <person name="Hauser L."/>
            <person name="Brambilla E.M."/>
            <person name="Rohde M."/>
            <person name="Spring S."/>
            <person name="Sikorski J."/>
            <person name="Goker M."/>
            <person name="Woyke T."/>
            <person name="Bristow J."/>
            <person name="Eisen J.A."/>
            <person name="Markowitz V."/>
            <person name="Hugenholtz P."/>
            <person name="Kyrpides N.C."/>
            <person name="Klenk H.P."/>
            <person name="Detter J.C."/>
        </authorList>
    </citation>
    <scope>NUCLEOTIDE SEQUENCE [LARGE SCALE GENOMIC DNA]</scope>
    <source>
        <strain evidence="4">DSM 8271 / FlGlyR</strain>
    </source>
</reference>
<dbReference type="PANTHER" id="PTHR30029">
    <property type="entry name" value="STAGE V SPORULATION PROTEIN R"/>
    <property type="match status" value="1"/>
</dbReference>
<dbReference type="Proteomes" id="UP000007488">
    <property type="component" value="Chromosome"/>
</dbReference>
<dbReference type="STRING" id="645991.Sgly_1121"/>
<feature type="domain" description="SpoVR-like C-terminal" evidence="2">
    <location>
        <begin position="386"/>
        <end position="435"/>
    </location>
</feature>
<name>F0SU63_SYNGF</name>
<evidence type="ECO:0000313" key="4">
    <source>
        <dbReference type="Proteomes" id="UP000007488"/>
    </source>
</evidence>
<evidence type="ECO:0000259" key="2">
    <source>
        <dbReference type="Pfam" id="PF24755"/>
    </source>
</evidence>
<dbReference type="Pfam" id="PF04293">
    <property type="entry name" value="SpoVR"/>
    <property type="match status" value="1"/>
</dbReference>
<dbReference type="InterPro" id="IPR056174">
    <property type="entry name" value="SpoVR_N"/>
</dbReference>
<dbReference type="OrthoDB" id="9784270at2"/>
<reference evidence="4" key="2">
    <citation type="submission" date="2011-02" db="EMBL/GenBank/DDBJ databases">
        <title>The complete genome of Syntrophobotulus glycolicus DSM 8271.</title>
        <authorList>
            <person name="Lucas S."/>
            <person name="Copeland A."/>
            <person name="Lapidus A."/>
            <person name="Bruce D."/>
            <person name="Goodwin L."/>
            <person name="Pitluck S."/>
            <person name="Kyrpides N."/>
            <person name="Mavromatis K."/>
            <person name="Pagani I."/>
            <person name="Ivanova N."/>
            <person name="Mikhailova N."/>
            <person name="Chertkov O."/>
            <person name="Held B."/>
            <person name="Detter J.C."/>
            <person name="Tapia R."/>
            <person name="Han C."/>
            <person name="Land M."/>
            <person name="Hauser L."/>
            <person name="Markowitz V."/>
            <person name="Cheng J.-F."/>
            <person name="Hugenholtz P."/>
            <person name="Woyke T."/>
            <person name="Wu D."/>
            <person name="Spring S."/>
            <person name="Schroeder M."/>
            <person name="Brambilla E."/>
            <person name="Klenk H.-P."/>
            <person name="Eisen J.A."/>
        </authorList>
    </citation>
    <scope>NUCLEOTIDE SEQUENCE [LARGE SCALE GENOMIC DNA]</scope>
    <source>
        <strain evidence="4">DSM 8271 / FlGlyR</strain>
    </source>
</reference>
<dbReference type="KEGG" id="sgy:Sgly_1121"/>
<sequence>MQYTLAEIESWNERIEEIARSLGLDYYPQEFELVNYEDMLSYEAYIGMPSRYPHWSFGKSYEKLKTLYQYNLSGLPYEMVINSDPCIAYLMKDNTLLLQILTMAHVYGHNDFFKNNRLFQAETRPELTLEMFKSHARMIKSLINDPSIGYEKAEKILDAAHALKLQTSRAVGVKRLSPEEQKTALLEEYHRKMSGQSILEPYREEEPPDLSKIPLQPEEDLLLFIRQYGELEEWETNILEIVRSETRYFIPQIETKIINEGWASYWHYEILKALDLPSELHLEFIKRHNDVIAPASGRLNPYYLGFTLFQELCKAHGREKIFEVRAYERDESFLRRYLTRELCAKLHLFEYTAEGNDYFVENVPDEEGWQSVRDTLCQSAGMGGVPLIRVADLSGKDGTLTLEHVFDGRELERTYAERTLNYVAGLWKRKVVLITRFNQTEQYLVV</sequence>